<dbReference type="AlphaFoldDB" id="A0A7Y9UKH8"/>
<evidence type="ECO:0000313" key="2">
    <source>
        <dbReference type="Proteomes" id="UP000544110"/>
    </source>
</evidence>
<dbReference type="EMBL" id="JACCAC010000001">
    <property type="protein sequence ID" value="NYG53967.1"/>
    <property type="molecule type" value="Genomic_DNA"/>
</dbReference>
<protein>
    <submittedName>
        <fullName evidence="1">Uncharacterized protein</fullName>
    </submittedName>
</protein>
<reference evidence="1 2" key="1">
    <citation type="submission" date="2020-07" db="EMBL/GenBank/DDBJ databases">
        <title>Sequencing the genomes of 1000 actinobacteria strains.</title>
        <authorList>
            <person name="Klenk H.-P."/>
        </authorList>
    </citation>
    <scope>NUCLEOTIDE SEQUENCE [LARGE SCALE GENOMIC DNA]</scope>
    <source>
        <strain evidence="1 2">DSM 24552</strain>
    </source>
</reference>
<accession>A0A7Y9UKH8</accession>
<name>A0A7Y9UKH8_9ACTN</name>
<keyword evidence="2" id="KW-1185">Reference proteome</keyword>
<dbReference type="RefSeq" id="WP_179516689.1">
    <property type="nucleotide sequence ID" value="NZ_JACCAC010000001.1"/>
</dbReference>
<sequence>MMFVHHCSSCDRDQLVFPSMFTGATRAEGGLAVSFTCWCGAEQTHLEQPATATREGHQLVA</sequence>
<evidence type="ECO:0000313" key="1">
    <source>
        <dbReference type="EMBL" id="NYG53967.1"/>
    </source>
</evidence>
<dbReference type="Proteomes" id="UP000544110">
    <property type="component" value="Unassembled WGS sequence"/>
</dbReference>
<gene>
    <name evidence="1" type="ORF">BJ989_000271</name>
</gene>
<comment type="caution">
    <text evidence="1">The sequence shown here is derived from an EMBL/GenBank/DDBJ whole genome shotgun (WGS) entry which is preliminary data.</text>
</comment>
<proteinExistence type="predicted"/>
<organism evidence="1 2">
    <name type="scientific">Nocardioides perillae</name>
    <dbReference type="NCBI Taxonomy" id="1119534"/>
    <lineage>
        <taxon>Bacteria</taxon>
        <taxon>Bacillati</taxon>
        <taxon>Actinomycetota</taxon>
        <taxon>Actinomycetes</taxon>
        <taxon>Propionibacteriales</taxon>
        <taxon>Nocardioidaceae</taxon>
        <taxon>Nocardioides</taxon>
    </lineage>
</organism>